<keyword evidence="2" id="KW-1185">Reference proteome</keyword>
<organism evidence="1 2">
    <name type="scientific">Ambrosiozyma monospora</name>
    <name type="common">Yeast</name>
    <name type="synonym">Endomycopsis monosporus</name>
    <dbReference type="NCBI Taxonomy" id="43982"/>
    <lineage>
        <taxon>Eukaryota</taxon>
        <taxon>Fungi</taxon>
        <taxon>Dikarya</taxon>
        <taxon>Ascomycota</taxon>
        <taxon>Saccharomycotina</taxon>
        <taxon>Pichiomycetes</taxon>
        <taxon>Pichiales</taxon>
        <taxon>Pichiaceae</taxon>
        <taxon>Ambrosiozyma</taxon>
    </lineage>
</organism>
<dbReference type="Proteomes" id="UP001165064">
    <property type="component" value="Unassembled WGS sequence"/>
</dbReference>
<accession>A0ACB5TUA7</accession>
<name>A0ACB5TUA7_AMBMO</name>
<comment type="caution">
    <text evidence="1">The sequence shown here is derived from an EMBL/GenBank/DDBJ whole genome shotgun (WGS) entry which is preliminary data.</text>
</comment>
<evidence type="ECO:0000313" key="2">
    <source>
        <dbReference type="Proteomes" id="UP001165064"/>
    </source>
</evidence>
<dbReference type="EMBL" id="BSXS01009183">
    <property type="protein sequence ID" value="GME94855.1"/>
    <property type="molecule type" value="Genomic_DNA"/>
</dbReference>
<protein>
    <submittedName>
        <fullName evidence="1">Unnamed protein product</fullName>
    </submittedName>
</protein>
<reference evidence="1" key="1">
    <citation type="submission" date="2023-04" db="EMBL/GenBank/DDBJ databases">
        <title>Ambrosiozyma monospora NBRC 10751.</title>
        <authorList>
            <person name="Ichikawa N."/>
            <person name="Sato H."/>
            <person name="Tonouchi N."/>
        </authorList>
    </citation>
    <scope>NUCLEOTIDE SEQUENCE</scope>
    <source>
        <strain evidence="1">NBRC 10751</strain>
    </source>
</reference>
<proteinExistence type="predicted"/>
<sequence>MNFFSSIAATTLLMISSAIAETIQLDVRSDNVQLSGSGVVGLHEGAGSTYLFAVHGKYNSTNFEFDGNSLSIHEPDFNYQVSNTVGLLDLLITNSSTGFSFSDDGLLQLNGTSDKFYACSNSTVDPYHYSSNFGTFQLFYDYTPADIACANVELVKEVISQ</sequence>
<evidence type="ECO:0000313" key="1">
    <source>
        <dbReference type="EMBL" id="GME94855.1"/>
    </source>
</evidence>
<gene>
    <name evidence="1" type="ORF">Amon02_000966400</name>
</gene>